<protein>
    <submittedName>
        <fullName evidence="2">Uncharacterized protein</fullName>
    </submittedName>
</protein>
<dbReference type="EMBL" id="KB566672">
    <property type="protein sequence ID" value="EMP27854.1"/>
    <property type="molecule type" value="Genomic_DNA"/>
</dbReference>
<feature type="compositionally biased region" description="Low complexity" evidence="1">
    <location>
        <begin position="23"/>
        <end position="32"/>
    </location>
</feature>
<dbReference type="Proteomes" id="UP000031443">
    <property type="component" value="Unassembled WGS sequence"/>
</dbReference>
<feature type="region of interest" description="Disordered" evidence="1">
    <location>
        <begin position="14"/>
        <end position="43"/>
    </location>
</feature>
<dbReference type="AlphaFoldDB" id="M7AT63"/>
<evidence type="ECO:0000313" key="2">
    <source>
        <dbReference type="EMBL" id="EMP27854.1"/>
    </source>
</evidence>
<evidence type="ECO:0000256" key="1">
    <source>
        <dbReference type="SAM" id="MobiDB-lite"/>
    </source>
</evidence>
<organism evidence="2 3">
    <name type="scientific">Chelonia mydas</name>
    <name type="common">Green sea-turtle</name>
    <name type="synonym">Chelonia agassizi</name>
    <dbReference type="NCBI Taxonomy" id="8469"/>
    <lineage>
        <taxon>Eukaryota</taxon>
        <taxon>Metazoa</taxon>
        <taxon>Chordata</taxon>
        <taxon>Craniata</taxon>
        <taxon>Vertebrata</taxon>
        <taxon>Euteleostomi</taxon>
        <taxon>Archelosauria</taxon>
        <taxon>Testudinata</taxon>
        <taxon>Testudines</taxon>
        <taxon>Cryptodira</taxon>
        <taxon>Durocryptodira</taxon>
        <taxon>Americhelydia</taxon>
        <taxon>Chelonioidea</taxon>
        <taxon>Cheloniidae</taxon>
        <taxon>Chelonia</taxon>
    </lineage>
</organism>
<proteinExistence type="predicted"/>
<accession>M7AT63</accession>
<name>M7AT63_CHEMY</name>
<sequence>MDVAPAAVQEASVAVKPTKKKQSSPAWAAASSGPETGTSASVVEVPGGALTPPAFFKVRIVIQYWVAASQALGSLWSAPLIRMLKVPSAVLPS</sequence>
<gene>
    <name evidence="2" type="ORF">UY3_15059</name>
</gene>
<keyword evidence="3" id="KW-1185">Reference proteome</keyword>
<reference evidence="3" key="1">
    <citation type="journal article" date="2013" name="Nat. Genet.">
        <title>The draft genomes of soft-shell turtle and green sea turtle yield insights into the development and evolution of the turtle-specific body plan.</title>
        <authorList>
            <person name="Wang Z."/>
            <person name="Pascual-Anaya J."/>
            <person name="Zadissa A."/>
            <person name="Li W."/>
            <person name="Niimura Y."/>
            <person name="Huang Z."/>
            <person name="Li C."/>
            <person name="White S."/>
            <person name="Xiong Z."/>
            <person name="Fang D."/>
            <person name="Wang B."/>
            <person name="Ming Y."/>
            <person name="Chen Y."/>
            <person name="Zheng Y."/>
            <person name="Kuraku S."/>
            <person name="Pignatelli M."/>
            <person name="Herrero J."/>
            <person name="Beal K."/>
            <person name="Nozawa M."/>
            <person name="Li Q."/>
            <person name="Wang J."/>
            <person name="Zhang H."/>
            <person name="Yu L."/>
            <person name="Shigenobu S."/>
            <person name="Wang J."/>
            <person name="Liu J."/>
            <person name="Flicek P."/>
            <person name="Searle S."/>
            <person name="Wang J."/>
            <person name="Kuratani S."/>
            <person name="Yin Y."/>
            <person name="Aken B."/>
            <person name="Zhang G."/>
            <person name="Irie N."/>
        </authorList>
    </citation>
    <scope>NUCLEOTIDE SEQUENCE [LARGE SCALE GENOMIC DNA]</scope>
</reference>
<evidence type="ECO:0000313" key="3">
    <source>
        <dbReference type="Proteomes" id="UP000031443"/>
    </source>
</evidence>